<comment type="caution">
    <text evidence="2">The sequence shown here is derived from an EMBL/GenBank/DDBJ whole genome shotgun (WGS) entry which is preliminary data.</text>
</comment>
<evidence type="ECO:0000313" key="3">
    <source>
        <dbReference type="Proteomes" id="UP001148614"/>
    </source>
</evidence>
<reference evidence="2" key="1">
    <citation type="submission" date="2022-07" db="EMBL/GenBank/DDBJ databases">
        <title>Genome Sequence of Xylaria arbuscula.</title>
        <authorList>
            <person name="Buettner E."/>
        </authorList>
    </citation>
    <scope>NUCLEOTIDE SEQUENCE</scope>
    <source>
        <strain evidence="2">VT107</strain>
    </source>
</reference>
<feature type="region of interest" description="Disordered" evidence="1">
    <location>
        <begin position="16"/>
        <end position="35"/>
    </location>
</feature>
<evidence type="ECO:0000313" key="2">
    <source>
        <dbReference type="EMBL" id="KAJ3578050.1"/>
    </source>
</evidence>
<evidence type="ECO:0000256" key="1">
    <source>
        <dbReference type="SAM" id="MobiDB-lite"/>
    </source>
</evidence>
<feature type="compositionally biased region" description="Low complexity" evidence="1">
    <location>
        <begin position="16"/>
        <end position="26"/>
    </location>
</feature>
<protein>
    <submittedName>
        <fullName evidence="2">Uncharacterized protein</fullName>
    </submittedName>
</protein>
<name>A0A9W8TQD1_9PEZI</name>
<sequence length="112" mass="11972">MIQNALILAPEEYRGRAAAAERTGPGSITSATSDLPVASPACSSYHATTRVHATIAVSLAGQERRAVTERIAPFTAAARDIEPEEEELEKVLAEPDKLTAEGEEFLKLIRGI</sequence>
<dbReference type="Proteomes" id="UP001148614">
    <property type="component" value="Unassembled WGS sequence"/>
</dbReference>
<organism evidence="2 3">
    <name type="scientific">Xylaria arbuscula</name>
    <dbReference type="NCBI Taxonomy" id="114810"/>
    <lineage>
        <taxon>Eukaryota</taxon>
        <taxon>Fungi</taxon>
        <taxon>Dikarya</taxon>
        <taxon>Ascomycota</taxon>
        <taxon>Pezizomycotina</taxon>
        <taxon>Sordariomycetes</taxon>
        <taxon>Xylariomycetidae</taxon>
        <taxon>Xylariales</taxon>
        <taxon>Xylariaceae</taxon>
        <taxon>Xylaria</taxon>
    </lineage>
</organism>
<proteinExistence type="predicted"/>
<keyword evidence="3" id="KW-1185">Reference proteome</keyword>
<accession>A0A9W8TQD1</accession>
<dbReference type="EMBL" id="JANPWZ010000266">
    <property type="protein sequence ID" value="KAJ3578050.1"/>
    <property type="molecule type" value="Genomic_DNA"/>
</dbReference>
<gene>
    <name evidence="2" type="ORF">NPX13_g2514</name>
</gene>
<dbReference type="AlphaFoldDB" id="A0A9W8TQD1"/>